<dbReference type="STRING" id="3469.A0A4Y7J7H8"/>
<dbReference type="PANTHER" id="PTHR31896:SF12">
    <property type="entry name" value="HXXXD-TYPE ACYL-TRANSFERASE FAMILY PROTEIN"/>
    <property type="match status" value="1"/>
</dbReference>
<dbReference type="Gramene" id="RZC56012">
    <property type="protein sequence ID" value="RZC56012"/>
    <property type="gene ID" value="C5167_014864"/>
</dbReference>
<protein>
    <recommendedName>
        <fullName evidence="4">Acetyltransferase</fullName>
    </recommendedName>
</protein>
<dbReference type="Proteomes" id="UP000316621">
    <property type="component" value="Chromosome 3"/>
</dbReference>
<evidence type="ECO:0008006" key="4">
    <source>
        <dbReference type="Google" id="ProtNLM"/>
    </source>
</evidence>
<sequence length="203" mass="22710">MSSAKDVRHVSTTKVRPASYIGQETDNYQRIDLNPFHLVFLSGTYMQKGLMFTNSQSLPKQQQKEDGANDECISDKINEKHEDDNTISVYINSNFEGVDFIHATADISAEDILSPTFVPQSIIDSLIPFNGVTELSDGALFIGCSANHSVCDGASIWHFIHSWSAISRSLGDHTSSPLPVFERWFIKETDCPIRLPFSFAEKF</sequence>
<accession>A0A4Y7J7H8</accession>
<dbReference type="PANTHER" id="PTHR31896">
    <property type="entry name" value="FAMILY REGULATORY PROTEIN, PUTATIVE (AFU_ORTHOLOGUE AFUA_3G14730)-RELATED"/>
    <property type="match status" value="1"/>
</dbReference>
<dbReference type="Gene3D" id="3.30.559.10">
    <property type="entry name" value="Chloramphenicol acetyltransferase-like domain"/>
    <property type="match status" value="1"/>
</dbReference>
<dbReference type="AlphaFoldDB" id="A0A4Y7J7H8"/>
<dbReference type="InterPro" id="IPR051283">
    <property type="entry name" value="Sec_Metabolite_Acyltrans"/>
</dbReference>
<keyword evidence="1" id="KW-0808">Transferase</keyword>
<name>A0A4Y7J7H8_PAPSO</name>
<evidence type="ECO:0000313" key="2">
    <source>
        <dbReference type="EMBL" id="RZC56012.1"/>
    </source>
</evidence>
<dbReference type="EMBL" id="CM010717">
    <property type="protein sequence ID" value="RZC56012.1"/>
    <property type="molecule type" value="Genomic_DNA"/>
</dbReference>
<organism evidence="2 3">
    <name type="scientific">Papaver somniferum</name>
    <name type="common">Opium poppy</name>
    <dbReference type="NCBI Taxonomy" id="3469"/>
    <lineage>
        <taxon>Eukaryota</taxon>
        <taxon>Viridiplantae</taxon>
        <taxon>Streptophyta</taxon>
        <taxon>Embryophyta</taxon>
        <taxon>Tracheophyta</taxon>
        <taxon>Spermatophyta</taxon>
        <taxon>Magnoliopsida</taxon>
        <taxon>Ranunculales</taxon>
        <taxon>Papaveraceae</taxon>
        <taxon>Papaveroideae</taxon>
        <taxon>Papaver</taxon>
    </lineage>
</organism>
<dbReference type="InterPro" id="IPR023213">
    <property type="entry name" value="CAT-like_dom_sf"/>
</dbReference>
<dbReference type="GO" id="GO:0016740">
    <property type="term" value="F:transferase activity"/>
    <property type="evidence" value="ECO:0007669"/>
    <property type="project" value="UniProtKB-KW"/>
</dbReference>
<reference evidence="2 3" key="1">
    <citation type="journal article" date="2018" name="Science">
        <title>The opium poppy genome and morphinan production.</title>
        <authorList>
            <person name="Guo L."/>
            <person name="Winzer T."/>
            <person name="Yang X."/>
            <person name="Li Y."/>
            <person name="Ning Z."/>
            <person name="He Z."/>
            <person name="Teodor R."/>
            <person name="Lu Y."/>
            <person name="Bowser T.A."/>
            <person name="Graham I.A."/>
            <person name="Ye K."/>
        </authorList>
    </citation>
    <scope>NUCLEOTIDE SEQUENCE [LARGE SCALE GENOMIC DNA]</scope>
    <source>
        <strain evidence="3">cv. HN1</strain>
        <tissue evidence="2">Leaves</tissue>
    </source>
</reference>
<dbReference type="Pfam" id="PF02458">
    <property type="entry name" value="Transferase"/>
    <property type="match status" value="1"/>
</dbReference>
<proteinExistence type="predicted"/>
<evidence type="ECO:0000313" key="3">
    <source>
        <dbReference type="Proteomes" id="UP000316621"/>
    </source>
</evidence>
<evidence type="ECO:0000256" key="1">
    <source>
        <dbReference type="ARBA" id="ARBA00022679"/>
    </source>
</evidence>
<gene>
    <name evidence="2" type="ORF">C5167_014864</name>
</gene>
<dbReference type="OMA" id="DGANDEC"/>
<keyword evidence="3" id="KW-1185">Reference proteome</keyword>